<name>A0A9X4GZZ3_9FIRM</name>
<dbReference type="FunFam" id="1.10.287.130:FF:000001">
    <property type="entry name" value="Two-component sensor histidine kinase"/>
    <property type="match status" value="1"/>
</dbReference>
<evidence type="ECO:0000313" key="19">
    <source>
        <dbReference type="Proteomes" id="UP001154312"/>
    </source>
</evidence>
<dbReference type="NCBIfam" id="TIGR00229">
    <property type="entry name" value="sensory_box"/>
    <property type="match status" value="1"/>
</dbReference>
<dbReference type="InterPro" id="IPR003594">
    <property type="entry name" value="HATPase_dom"/>
</dbReference>
<dbReference type="GO" id="GO:0000156">
    <property type="term" value="F:phosphorelay response regulator activity"/>
    <property type="evidence" value="ECO:0007669"/>
    <property type="project" value="TreeGrafter"/>
</dbReference>
<evidence type="ECO:0000256" key="8">
    <source>
        <dbReference type="ARBA" id="ARBA00022777"/>
    </source>
</evidence>
<dbReference type="InterPro" id="IPR003661">
    <property type="entry name" value="HisK_dim/P_dom"/>
</dbReference>
<evidence type="ECO:0000256" key="5">
    <source>
        <dbReference type="ARBA" id="ARBA00022679"/>
    </source>
</evidence>
<dbReference type="PANTHER" id="PTHR42878:SF7">
    <property type="entry name" value="SENSOR HISTIDINE KINASE GLRK"/>
    <property type="match status" value="1"/>
</dbReference>
<dbReference type="GO" id="GO:0016020">
    <property type="term" value="C:membrane"/>
    <property type="evidence" value="ECO:0007669"/>
    <property type="project" value="UniProtKB-SubCell"/>
</dbReference>
<keyword evidence="5" id="KW-0808">Transferase</keyword>
<dbReference type="SUPFAM" id="SSF55874">
    <property type="entry name" value="ATPase domain of HSP90 chaperone/DNA topoisomerase II/histidine kinase"/>
    <property type="match status" value="1"/>
</dbReference>
<sequence length="597" mass="65268">MRNSLFSKLMVSYLVIALVTLAVVGIAISQLFANYFYTAKERELERKGQEMTRIVAVYLEGGQAQPMNFLLNTVGTFLDARLTVIDKEVLQQGGSGIQGFPQLPLTSEEAKQVLEGKTVVLEGKTIDNRGFAQRHEQVMLSVAVPVQTNNGVVGALILTAPVSGMTATVNAVRVLILYAALGAVLLSAMLGFWLSRSISRPLSQMSEVTREMARGNFRQRVEVTSSDEVGQLAEDFNHLAGSLDQTISALSREKGKIENILTNMTEGVLAVDSSGQVILANEAVSRTLRVDPAEVLERPVSALSCCPGLAGLFSEVVLSGEPCSAEFEVNEGKTFIIAHLAPLRESVGGSYGVVGVLQDITELRKLELLRRDFVANVSHELRTPLTSIQGFLEALMDGTIDESQPRDRYLKVIHQETLRLNRLIHDLLDLAIIESGKMRWELNPIDVSDLVARVHLKLKPQIERQQVKVNQDVPVDLSLMLGNEDRIEQVLTNLLENAVRYSPPGGAITVKAVEEAGKITVEVADQGPGIPPEDLPYIWERFHRVEKSRSRNLGGTGLGLAIVKQIIEAHGGRVEVRSEVGQGSNFSFTLEVVPAEN</sequence>
<dbReference type="Gene3D" id="6.10.340.10">
    <property type="match status" value="1"/>
</dbReference>
<feature type="domain" description="Histidine kinase" evidence="14">
    <location>
        <begin position="376"/>
        <end position="594"/>
    </location>
</feature>
<dbReference type="SMART" id="SM00388">
    <property type="entry name" value="HisKA"/>
    <property type="match status" value="1"/>
</dbReference>
<accession>A0A9X4GZZ3</accession>
<dbReference type="GO" id="GO:0000155">
    <property type="term" value="F:phosphorelay sensor kinase activity"/>
    <property type="evidence" value="ECO:0007669"/>
    <property type="project" value="InterPro"/>
</dbReference>
<dbReference type="Gene3D" id="3.30.450.20">
    <property type="entry name" value="PAS domain"/>
    <property type="match status" value="1"/>
</dbReference>
<proteinExistence type="predicted"/>
<dbReference type="SUPFAM" id="SSF55785">
    <property type="entry name" value="PYP-like sensor domain (PAS domain)"/>
    <property type="match status" value="1"/>
</dbReference>
<evidence type="ECO:0000259" key="14">
    <source>
        <dbReference type="PROSITE" id="PS50109"/>
    </source>
</evidence>
<evidence type="ECO:0000256" key="3">
    <source>
        <dbReference type="ARBA" id="ARBA00012438"/>
    </source>
</evidence>
<evidence type="ECO:0000259" key="15">
    <source>
        <dbReference type="PROSITE" id="PS50112"/>
    </source>
</evidence>
<dbReference type="CDD" id="cd00082">
    <property type="entry name" value="HisKA"/>
    <property type="match status" value="1"/>
</dbReference>
<keyword evidence="10 13" id="KW-1133">Transmembrane helix</keyword>
<dbReference type="AlphaFoldDB" id="A0A9X4GZZ3"/>
<dbReference type="InterPro" id="IPR036097">
    <property type="entry name" value="HisK_dim/P_sf"/>
</dbReference>
<evidence type="ECO:0000256" key="13">
    <source>
        <dbReference type="SAM" id="Phobius"/>
    </source>
</evidence>
<keyword evidence="9 18" id="KW-0067">ATP-binding</keyword>
<dbReference type="InterPro" id="IPR013656">
    <property type="entry name" value="PAS_4"/>
</dbReference>
<evidence type="ECO:0000313" key="18">
    <source>
        <dbReference type="EMBL" id="MDF9409335.1"/>
    </source>
</evidence>
<dbReference type="FunFam" id="3.30.565.10:FF:000006">
    <property type="entry name" value="Sensor histidine kinase WalK"/>
    <property type="match status" value="1"/>
</dbReference>
<dbReference type="PANTHER" id="PTHR42878">
    <property type="entry name" value="TWO-COMPONENT HISTIDINE KINASE"/>
    <property type="match status" value="1"/>
</dbReference>
<dbReference type="InterPro" id="IPR035965">
    <property type="entry name" value="PAS-like_dom_sf"/>
</dbReference>
<feature type="transmembrane region" description="Helical" evidence="13">
    <location>
        <begin position="175"/>
        <end position="194"/>
    </location>
</feature>
<feature type="domain" description="PAC" evidence="16">
    <location>
        <begin position="321"/>
        <end position="372"/>
    </location>
</feature>
<dbReference type="InterPro" id="IPR003660">
    <property type="entry name" value="HAMP_dom"/>
</dbReference>
<evidence type="ECO:0000256" key="1">
    <source>
        <dbReference type="ARBA" id="ARBA00000085"/>
    </source>
</evidence>
<dbReference type="InterPro" id="IPR036890">
    <property type="entry name" value="HATPase_C_sf"/>
</dbReference>
<dbReference type="EC" id="2.7.13.3" evidence="3"/>
<dbReference type="PRINTS" id="PR00344">
    <property type="entry name" value="BCTRLSENSOR"/>
</dbReference>
<keyword evidence="12 13" id="KW-0472">Membrane</keyword>
<keyword evidence="7" id="KW-0547">Nucleotide-binding</keyword>
<dbReference type="InterPro" id="IPR000014">
    <property type="entry name" value="PAS"/>
</dbReference>
<protein>
    <recommendedName>
        <fullName evidence="3">histidine kinase</fullName>
        <ecNumber evidence="3">2.7.13.3</ecNumber>
    </recommendedName>
</protein>
<evidence type="ECO:0000256" key="4">
    <source>
        <dbReference type="ARBA" id="ARBA00022553"/>
    </source>
</evidence>
<evidence type="ECO:0000259" key="16">
    <source>
        <dbReference type="PROSITE" id="PS50113"/>
    </source>
</evidence>
<keyword evidence="4" id="KW-0597">Phosphoprotein</keyword>
<dbReference type="SUPFAM" id="SSF158472">
    <property type="entry name" value="HAMP domain-like"/>
    <property type="match status" value="1"/>
</dbReference>
<evidence type="ECO:0000256" key="11">
    <source>
        <dbReference type="ARBA" id="ARBA00023012"/>
    </source>
</evidence>
<keyword evidence="19" id="KW-1185">Reference proteome</keyword>
<comment type="caution">
    <text evidence="18">The sequence shown here is derived from an EMBL/GenBank/DDBJ whole genome shotgun (WGS) entry which is preliminary data.</text>
</comment>
<organism evidence="18 19">
    <name type="scientific">Pelotomaculum isophthalicicum JI</name>
    <dbReference type="NCBI Taxonomy" id="947010"/>
    <lineage>
        <taxon>Bacteria</taxon>
        <taxon>Bacillati</taxon>
        <taxon>Bacillota</taxon>
        <taxon>Clostridia</taxon>
        <taxon>Eubacteriales</taxon>
        <taxon>Desulfotomaculaceae</taxon>
        <taxon>Pelotomaculum</taxon>
    </lineage>
</organism>
<evidence type="ECO:0000256" key="2">
    <source>
        <dbReference type="ARBA" id="ARBA00004141"/>
    </source>
</evidence>
<comment type="catalytic activity">
    <reaction evidence="1">
        <text>ATP + protein L-histidine = ADP + protein N-phospho-L-histidine.</text>
        <dbReference type="EC" id="2.7.13.3"/>
    </reaction>
</comment>
<evidence type="ECO:0000256" key="6">
    <source>
        <dbReference type="ARBA" id="ARBA00022692"/>
    </source>
</evidence>
<evidence type="ECO:0000256" key="12">
    <source>
        <dbReference type="ARBA" id="ARBA00023136"/>
    </source>
</evidence>
<feature type="domain" description="PAS" evidence="15">
    <location>
        <begin position="253"/>
        <end position="298"/>
    </location>
</feature>
<keyword evidence="11" id="KW-0902">Two-component regulatory system</keyword>
<dbReference type="PROSITE" id="PS50109">
    <property type="entry name" value="HIS_KIN"/>
    <property type="match status" value="1"/>
</dbReference>
<dbReference type="Pfam" id="PF08448">
    <property type="entry name" value="PAS_4"/>
    <property type="match status" value="1"/>
</dbReference>
<dbReference type="Pfam" id="PF00512">
    <property type="entry name" value="HisKA"/>
    <property type="match status" value="1"/>
</dbReference>
<comment type="subcellular location">
    <subcellularLocation>
        <location evidence="2">Membrane</location>
        <topology evidence="2">Multi-pass membrane protein</topology>
    </subcellularLocation>
</comment>
<dbReference type="InterPro" id="IPR004358">
    <property type="entry name" value="Sig_transdc_His_kin-like_C"/>
</dbReference>
<dbReference type="SMART" id="SM00387">
    <property type="entry name" value="HATPase_c"/>
    <property type="match status" value="1"/>
</dbReference>
<dbReference type="InterPro" id="IPR005467">
    <property type="entry name" value="His_kinase_dom"/>
</dbReference>
<dbReference type="RefSeq" id="WP_277444794.1">
    <property type="nucleotide sequence ID" value="NZ_JAKOAV010000028.1"/>
</dbReference>
<evidence type="ECO:0000259" key="17">
    <source>
        <dbReference type="PROSITE" id="PS50885"/>
    </source>
</evidence>
<evidence type="ECO:0000256" key="10">
    <source>
        <dbReference type="ARBA" id="ARBA00022989"/>
    </source>
</evidence>
<dbReference type="CDD" id="cd06225">
    <property type="entry name" value="HAMP"/>
    <property type="match status" value="1"/>
</dbReference>
<dbReference type="InterPro" id="IPR050351">
    <property type="entry name" value="BphY/WalK/GraS-like"/>
</dbReference>
<dbReference type="Gene3D" id="1.10.287.130">
    <property type="match status" value="1"/>
</dbReference>
<dbReference type="Proteomes" id="UP001154312">
    <property type="component" value="Unassembled WGS sequence"/>
</dbReference>
<dbReference type="PROSITE" id="PS50112">
    <property type="entry name" value="PAS"/>
    <property type="match status" value="1"/>
</dbReference>
<dbReference type="InterPro" id="IPR000700">
    <property type="entry name" value="PAS-assoc_C"/>
</dbReference>
<gene>
    <name evidence="18" type="ORF">L7E55_13385</name>
</gene>
<feature type="domain" description="HAMP" evidence="17">
    <location>
        <begin position="196"/>
        <end position="248"/>
    </location>
</feature>
<feature type="transmembrane region" description="Helical" evidence="13">
    <location>
        <begin position="12"/>
        <end position="37"/>
    </location>
</feature>
<dbReference type="SUPFAM" id="SSF47384">
    <property type="entry name" value="Homodimeric domain of signal transducing histidine kinase"/>
    <property type="match status" value="1"/>
</dbReference>
<keyword evidence="8" id="KW-0418">Kinase</keyword>
<reference evidence="18" key="1">
    <citation type="submission" date="2022-02" db="EMBL/GenBank/DDBJ databases">
        <authorList>
            <person name="Leng L."/>
        </authorList>
    </citation>
    <scope>NUCLEOTIDE SEQUENCE</scope>
    <source>
        <strain evidence="18">JI</strain>
    </source>
</reference>
<dbReference type="Pfam" id="PF02518">
    <property type="entry name" value="HATPase_c"/>
    <property type="match status" value="1"/>
</dbReference>
<dbReference type="GO" id="GO:0005524">
    <property type="term" value="F:ATP binding"/>
    <property type="evidence" value="ECO:0007669"/>
    <property type="project" value="UniProtKB-KW"/>
</dbReference>
<dbReference type="SMART" id="SM00304">
    <property type="entry name" value="HAMP"/>
    <property type="match status" value="1"/>
</dbReference>
<dbReference type="Pfam" id="PF00672">
    <property type="entry name" value="HAMP"/>
    <property type="match status" value="1"/>
</dbReference>
<dbReference type="GO" id="GO:0030295">
    <property type="term" value="F:protein kinase activator activity"/>
    <property type="evidence" value="ECO:0007669"/>
    <property type="project" value="TreeGrafter"/>
</dbReference>
<dbReference type="PROSITE" id="PS50113">
    <property type="entry name" value="PAC"/>
    <property type="match status" value="1"/>
</dbReference>
<dbReference type="Gene3D" id="3.30.565.10">
    <property type="entry name" value="Histidine kinase-like ATPase, C-terminal domain"/>
    <property type="match status" value="1"/>
</dbReference>
<evidence type="ECO:0000256" key="7">
    <source>
        <dbReference type="ARBA" id="ARBA00022741"/>
    </source>
</evidence>
<evidence type="ECO:0000256" key="9">
    <source>
        <dbReference type="ARBA" id="ARBA00022840"/>
    </source>
</evidence>
<dbReference type="EMBL" id="JAKOAV010000028">
    <property type="protein sequence ID" value="MDF9409335.1"/>
    <property type="molecule type" value="Genomic_DNA"/>
</dbReference>
<dbReference type="GO" id="GO:0007234">
    <property type="term" value="P:osmosensory signaling via phosphorelay pathway"/>
    <property type="evidence" value="ECO:0007669"/>
    <property type="project" value="TreeGrafter"/>
</dbReference>
<dbReference type="PROSITE" id="PS50885">
    <property type="entry name" value="HAMP"/>
    <property type="match status" value="1"/>
</dbReference>
<dbReference type="CDD" id="cd00075">
    <property type="entry name" value="HATPase"/>
    <property type="match status" value="1"/>
</dbReference>
<keyword evidence="6 13" id="KW-0812">Transmembrane</keyword>